<dbReference type="RefSeq" id="WP_086907339.1">
    <property type="nucleotide sequence ID" value="NZ_CP021324.1"/>
</dbReference>
<dbReference type="OrthoDB" id="376365at2157"/>
<keyword evidence="1" id="KW-1133">Transmembrane helix</keyword>
<proteinExistence type="predicted"/>
<protein>
    <submittedName>
        <fullName evidence="2">Uncharacterized protein</fullName>
    </submittedName>
</protein>
<keyword evidence="3" id="KW-1185">Reference proteome</keyword>
<evidence type="ECO:0000313" key="3">
    <source>
        <dbReference type="Proteomes" id="UP000249949"/>
    </source>
</evidence>
<keyword evidence="1" id="KW-0472">Membrane</keyword>
<feature type="transmembrane region" description="Helical" evidence="1">
    <location>
        <begin position="31"/>
        <end position="50"/>
    </location>
</feature>
<dbReference type="Proteomes" id="UP000249949">
    <property type="component" value="Chromosome"/>
</dbReference>
<sequence length="86" mass="9604">MIKQIPLLLVVIGIAVLLIGVNLVMSYGLTFFSGISLFFGSALLIAGVDLKRKIKKLNAKNRKEHHDYTISKLMEDDVSKDDENKD</sequence>
<dbReference type="KEGG" id="nct:NMSP_0567"/>
<gene>
    <name evidence="2" type="ORF">NMSP_0567</name>
</gene>
<evidence type="ECO:0000256" key="1">
    <source>
        <dbReference type="SAM" id="Phobius"/>
    </source>
</evidence>
<organism evidence="2 3">
    <name type="scientific">Candidatus Nitrosomarinus catalinensis</name>
    <dbReference type="NCBI Taxonomy" id="1898749"/>
    <lineage>
        <taxon>Archaea</taxon>
        <taxon>Nitrososphaerota</taxon>
        <taxon>Nitrososphaeria</taxon>
        <taxon>Nitrosopumilales</taxon>
        <taxon>Nitrosopumilaceae</taxon>
        <taxon>Candidatus Nitrosomarinus</taxon>
    </lineage>
</organism>
<dbReference type="AlphaFoldDB" id="A0A2Z2HJA7"/>
<evidence type="ECO:0000313" key="2">
    <source>
        <dbReference type="EMBL" id="ARS64188.1"/>
    </source>
</evidence>
<reference evidence="2 3" key="1">
    <citation type="journal article" date="2017" name="Environ. Microbiol.">
        <title>Genome and epigenome of a novel marine Thaumarchaeota strain suggest viral infection, phosphorothioation DNA modification and multiple restriction systems.</title>
        <authorList>
            <person name="Ahlgren N.A."/>
            <person name="Chen Y."/>
            <person name="Needham D.M."/>
            <person name="Parada A.E."/>
            <person name="Sachdeva R."/>
            <person name="Trinh V."/>
            <person name="Chen T."/>
            <person name="Fuhrman J.A."/>
        </authorList>
    </citation>
    <scope>NUCLEOTIDE SEQUENCE [LARGE SCALE GENOMIC DNA]</scope>
    <source>
        <strain evidence="2 3">SPOT01</strain>
    </source>
</reference>
<name>A0A2Z2HJA7_9ARCH</name>
<accession>A0A2Z2HJA7</accession>
<feature type="transmembrane region" description="Helical" evidence="1">
    <location>
        <begin position="7"/>
        <end position="25"/>
    </location>
</feature>
<keyword evidence="1" id="KW-0812">Transmembrane</keyword>
<dbReference type="GeneID" id="32901055"/>
<dbReference type="EMBL" id="CP021324">
    <property type="protein sequence ID" value="ARS64188.1"/>
    <property type="molecule type" value="Genomic_DNA"/>
</dbReference>